<keyword evidence="4" id="KW-0503">Monooxygenase</keyword>
<protein>
    <recommendedName>
        <fullName evidence="7">Cytochrome P450</fullName>
    </recommendedName>
</protein>
<dbReference type="InterPro" id="IPR036396">
    <property type="entry name" value="Cyt_P450_sf"/>
</dbReference>
<dbReference type="AlphaFoldDB" id="A0A0D2JFC9"/>
<keyword evidence="3 4" id="KW-0349">Heme</keyword>
<organism evidence="5 6">
    <name type="scientific">Monoraphidium neglectum</name>
    <dbReference type="NCBI Taxonomy" id="145388"/>
    <lineage>
        <taxon>Eukaryota</taxon>
        <taxon>Viridiplantae</taxon>
        <taxon>Chlorophyta</taxon>
        <taxon>core chlorophytes</taxon>
        <taxon>Chlorophyceae</taxon>
        <taxon>CS clade</taxon>
        <taxon>Sphaeropleales</taxon>
        <taxon>Selenastraceae</taxon>
        <taxon>Monoraphidium</taxon>
    </lineage>
</organism>
<dbReference type="PANTHER" id="PTHR24305:SF166">
    <property type="entry name" value="CYTOCHROME P450 12A4, MITOCHONDRIAL-RELATED"/>
    <property type="match status" value="1"/>
</dbReference>
<dbReference type="RefSeq" id="XP_013897187.1">
    <property type="nucleotide sequence ID" value="XM_014041733.1"/>
</dbReference>
<dbReference type="EMBL" id="KK102286">
    <property type="protein sequence ID" value="KIY98167.1"/>
    <property type="molecule type" value="Genomic_DNA"/>
</dbReference>
<dbReference type="Pfam" id="PF00067">
    <property type="entry name" value="p450"/>
    <property type="match status" value="1"/>
</dbReference>
<dbReference type="InterPro" id="IPR001128">
    <property type="entry name" value="Cyt_P450"/>
</dbReference>
<evidence type="ECO:0000256" key="1">
    <source>
        <dbReference type="ARBA" id="ARBA00001971"/>
    </source>
</evidence>
<dbReference type="GO" id="GO:0005506">
    <property type="term" value="F:iron ion binding"/>
    <property type="evidence" value="ECO:0007669"/>
    <property type="project" value="InterPro"/>
</dbReference>
<dbReference type="InterPro" id="IPR017972">
    <property type="entry name" value="Cyt_P450_CS"/>
</dbReference>
<evidence type="ECO:0000313" key="5">
    <source>
        <dbReference type="EMBL" id="KIY98167.1"/>
    </source>
</evidence>
<evidence type="ECO:0000256" key="2">
    <source>
        <dbReference type="ARBA" id="ARBA00010617"/>
    </source>
</evidence>
<gene>
    <name evidence="5" type="ORF">MNEG_9797</name>
</gene>
<dbReference type="GO" id="GO:0016705">
    <property type="term" value="F:oxidoreductase activity, acting on paired donors, with incorporation or reduction of molecular oxygen"/>
    <property type="evidence" value="ECO:0007669"/>
    <property type="project" value="InterPro"/>
</dbReference>
<evidence type="ECO:0000256" key="3">
    <source>
        <dbReference type="PIRSR" id="PIRSR602401-1"/>
    </source>
</evidence>
<proteinExistence type="inferred from homology"/>
<dbReference type="GeneID" id="25742672"/>
<sequence length="124" mass="13008">MVGMPSFPMGRVPEYYGQDAAEFVPERWLKGAGGHEGKQAAEGGGPADVFAFGIGPRDCIGRALAMLELQVVLATLVGRFSFALPPGVKGEGVAALEAMVCYHITLHPRDGLKLCATPRAPLTA</sequence>
<dbReference type="Proteomes" id="UP000054498">
    <property type="component" value="Unassembled WGS sequence"/>
</dbReference>
<dbReference type="PRINTS" id="PR00463">
    <property type="entry name" value="EP450I"/>
</dbReference>
<dbReference type="InterPro" id="IPR002401">
    <property type="entry name" value="Cyt_P450_E_grp-I"/>
</dbReference>
<feature type="binding site" description="axial binding residue" evidence="3">
    <location>
        <position position="59"/>
    </location>
    <ligand>
        <name>heme</name>
        <dbReference type="ChEBI" id="CHEBI:30413"/>
    </ligand>
    <ligandPart>
        <name>Fe</name>
        <dbReference type="ChEBI" id="CHEBI:18248"/>
    </ligandPart>
</feature>
<evidence type="ECO:0000256" key="4">
    <source>
        <dbReference type="RuleBase" id="RU000461"/>
    </source>
</evidence>
<dbReference type="Gene3D" id="1.10.630.10">
    <property type="entry name" value="Cytochrome P450"/>
    <property type="match status" value="1"/>
</dbReference>
<dbReference type="GO" id="GO:0020037">
    <property type="term" value="F:heme binding"/>
    <property type="evidence" value="ECO:0007669"/>
    <property type="project" value="InterPro"/>
</dbReference>
<dbReference type="PANTHER" id="PTHR24305">
    <property type="entry name" value="CYTOCHROME P450"/>
    <property type="match status" value="1"/>
</dbReference>
<keyword evidence="3 4" id="KW-0408">Iron</keyword>
<dbReference type="KEGG" id="mng:MNEG_9797"/>
<evidence type="ECO:0008006" key="7">
    <source>
        <dbReference type="Google" id="ProtNLM"/>
    </source>
</evidence>
<dbReference type="PROSITE" id="PS00086">
    <property type="entry name" value="CYTOCHROME_P450"/>
    <property type="match status" value="1"/>
</dbReference>
<keyword evidence="3 4" id="KW-0479">Metal-binding</keyword>
<reference evidence="5 6" key="1">
    <citation type="journal article" date="2013" name="BMC Genomics">
        <title>Reconstruction of the lipid metabolism for the microalga Monoraphidium neglectum from its genome sequence reveals characteristics suitable for biofuel production.</title>
        <authorList>
            <person name="Bogen C."/>
            <person name="Al-Dilaimi A."/>
            <person name="Albersmeier A."/>
            <person name="Wichmann J."/>
            <person name="Grundmann M."/>
            <person name="Rupp O."/>
            <person name="Lauersen K.J."/>
            <person name="Blifernez-Klassen O."/>
            <person name="Kalinowski J."/>
            <person name="Goesmann A."/>
            <person name="Mussgnug J.H."/>
            <person name="Kruse O."/>
        </authorList>
    </citation>
    <scope>NUCLEOTIDE SEQUENCE [LARGE SCALE GENOMIC DNA]</scope>
    <source>
        <strain evidence="5 6">SAG 48.87</strain>
    </source>
</reference>
<name>A0A0D2JFC9_9CHLO</name>
<dbReference type="GO" id="GO:0004497">
    <property type="term" value="F:monooxygenase activity"/>
    <property type="evidence" value="ECO:0007669"/>
    <property type="project" value="UniProtKB-KW"/>
</dbReference>
<comment type="cofactor">
    <cofactor evidence="1 3">
        <name>heme</name>
        <dbReference type="ChEBI" id="CHEBI:30413"/>
    </cofactor>
</comment>
<keyword evidence="4" id="KW-0560">Oxidoreductase</keyword>
<evidence type="ECO:0000313" key="6">
    <source>
        <dbReference type="Proteomes" id="UP000054498"/>
    </source>
</evidence>
<dbReference type="InterPro" id="IPR050121">
    <property type="entry name" value="Cytochrome_P450_monoxygenase"/>
</dbReference>
<dbReference type="SUPFAM" id="SSF48264">
    <property type="entry name" value="Cytochrome P450"/>
    <property type="match status" value="1"/>
</dbReference>
<accession>A0A0D2JFC9</accession>
<dbReference type="OrthoDB" id="548633at2759"/>
<comment type="similarity">
    <text evidence="2 4">Belongs to the cytochrome P450 family.</text>
</comment>
<keyword evidence="6" id="KW-1185">Reference proteome</keyword>